<keyword evidence="2" id="KW-0217">Developmental protein</keyword>
<protein>
    <recommendedName>
        <fullName evidence="6">SAM domain-containing protein</fullName>
    </recommendedName>
</protein>
<proteinExistence type="inferred from homology"/>
<name>A0A8K0GJ27_IGNLU</name>
<dbReference type="EMBL" id="VTPC01001790">
    <property type="protein sequence ID" value="KAF2901201.1"/>
    <property type="molecule type" value="Genomic_DNA"/>
</dbReference>
<dbReference type="Gene3D" id="3.30.1370.10">
    <property type="entry name" value="K Homology domain, type 1"/>
    <property type="match status" value="1"/>
</dbReference>
<dbReference type="Gene3D" id="1.10.150.50">
    <property type="entry name" value="Transcription Factor, Ets-1"/>
    <property type="match status" value="1"/>
</dbReference>
<dbReference type="CDD" id="cd09520">
    <property type="entry name" value="SAM_BICC1"/>
    <property type="match status" value="1"/>
</dbReference>
<feature type="compositionally biased region" description="Polar residues" evidence="5">
    <location>
        <begin position="772"/>
        <end position="781"/>
    </location>
</feature>
<dbReference type="GO" id="GO:0005737">
    <property type="term" value="C:cytoplasm"/>
    <property type="evidence" value="ECO:0007669"/>
    <property type="project" value="TreeGrafter"/>
</dbReference>
<dbReference type="InterPro" id="IPR054727">
    <property type="entry name" value="BICC1_KH"/>
</dbReference>
<dbReference type="InterPro" id="IPR004087">
    <property type="entry name" value="KH_dom"/>
</dbReference>
<reference evidence="7" key="1">
    <citation type="submission" date="2019-08" db="EMBL/GenBank/DDBJ databases">
        <title>The genome of the North American firefly Photinus pyralis.</title>
        <authorList>
            <consortium name="Photinus pyralis genome working group"/>
            <person name="Fallon T.R."/>
            <person name="Sander Lower S.E."/>
            <person name="Weng J.-K."/>
        </authorList>
    </citation>
    <scope>NUCLEOTIDE SEQUENCE</scope>
    <source>
        <strain evidence="7">TRF0915ILg1</strain>
        <tissue evidence="7">Whole body</tissue>
    </source>
</reference>
<dbReference type="SMART" id="SM00454">
    <property type="entry name" value="SAM"/>
    <property type="match status" value="1"/>
</dbReference>
<evidence type="ECO:0000256" key="1">
    <source>
        <dbReference type="ARBA" id="ARBA00007662"/>
    </source>
</evidence>
<dbReference type="InterPro" id="IPR004088">
    <property type="entry name" value="KH_dom_type_1"/>
</dbReference>
<dbReference type="InterPro" id="IPR037974">
    <property type="entry name" value="BICC1_SAM_dom"/>
</dbReference>
<dbReference type="InterPro" id="IPR013761">
    <property type="entry name" value="SAM/pointed_sf"/>
</dbReference>
<dbReference type="Pfam" id="PF22985">
    <property type="entry name" value="KH_BICC1"/>
    <property type="match status" value="2"/>
</dbReference>
<keyword evidence="8" id="KW-1185">Reference proteome</keyword>
<evidence type="ECO:0000256" key="3">
    <source>
        <dbReference type="ARBA" id="ARBA00022737"/>
    </source>
</evidence>
<dbReference type="InterPro" id="IPR047554">
    <property type="entry name" value="BICC1_KH-I_rpt2"/>
</dbReference>
<dbReference type="GO" id="GO:0003723">
    <property type="term" value="F:RNA binding"/>
    <property type="evidence" value="ECO:0007669"/>
    <property type="project" value="UniProtKB-UniRule"/>
</dbReference>
<evidence type="ECO:0000259" key="6">
    <source>
        <dbReference type="PROSITE" id="PS50105"/>
    </source>
</evidence>
<sequence>MSCNFLAPRLTEVKPASDTLSEISETGTVNSEWTSGWDSREDLRDLALKIGLQDVSDLFQDRFRVDRKKLEHMLIGDNEAPEPADTFFHKVMEDTNTYITWPSRLKIGAKSKKDPHVRIAGRPEDVQMAKERIMNVLNTRCNRVTMKMDVSYTDHSHIIGKEGLSIKRVMEETQCHVHFPDSNRSNPSEKSNQVSIAGDIEGVERARSRVRNLTPLIFSFELPILSSTQNMPDANTPYVSEVQEQFNVQVMFRTRPKLHATLVMVKGVEWEVQQVKQATLLLIQYMCENLASQISVQMSMEISPHHHPLVIGKNHANLKAIIQNTSTQIMFPDAQDPNIPSLKKSNVTISGNIHNVYTARQQLMGSLPLVLMFDLPEDTSDLPIEPEQIAKIQTSLDVTINIRHKAKQNTMACIIKGIERCANKIYEARNRILGIKEPAIIADIPLSYFPSQNCPKVDAPPAISVQPSPSLISPSWQYSSPSFNQPSPFFGINPHPQFMYNVMHGSIGGSSGYQSLGQFSGSSLSPEHSREGSNYSSVSSVSPVSSPLSSPRNISHKRSSESSNSEKTELSSVLSEMNSGNGYHGPTFTKQTDSRQLLTPSDYEQKRMIGIRAMQNRPVGGYRVPTNTWVGYGISHTSPSLSSFQQTDKMDEDIWKTPTSKQTDFNFPSTSTALNTSNFLDHTPTNLINRIMTSQWSDLATMLTSMGLEKYIGLFVSHEIDLTTFPSLTDQDLMELGVTAFGARRKMLLMIAELNKRSSPFSAAPGAERKNSSSSPRDTMW</sequence>
<evidence type="ECO:0000313" key="8">
    <source>
        <dbReference type="Proteomes" id="UP000801492"/>
    </source>
</evidence>
<dbReference type="InterPro" id="IPR036612">
    <property type="entry name" value="KH_dom_type_1_sf"/>
</dbReference>
<dbReference type="Pfam" id="PF00013">
    <property type="entry name" value="KH_1"/>
    <property type="match status" value="2"/>
</dbReference>
<dbReference type="SUPFAM" id="SSF47769">
    <property type="entry name" value="SAM/Pointed domain"/>
    <property type="match status" value="1"/>
</dbReference>
<evidence type="ECO:0000256" key="4">
    <source>
        <dbReference type="PROSITE-ProRule" id="PRU00117"/>
    </source>
</evidence>
<feature type="compositionally biased region" description="Basic and acidic residues" evidence="5">
    <location>
        <begin position="558"/>
        <end position="569"/>
    </location>
</feature>
<dbReference type="GO" id="GO:0010468">
    <property type="term" value="P:regulation of gene expression"/>
    <property type="evidence" value="ECO:0007669"/>
    <property type="project" value="UniProtKB-ARBA"/>
</dbReference>
<dbReference type="Gene3D" id="3.30.310.270">
    <property type="match status" value="2"/>
</dbReference>
<dbReference type="AlphaFoldDB" id="A0A8K0GJ27"/>
<dbReference type="SUPFAM" id="SSF54791">
    <property type="entry name" value="Eukaryotic type KH-domain (KH-domain type I)"/>
    <property type="match status" value="3"/>
</dbReference>
<feature type="compositionally biased region" description="Polar residues" evidence="5">
    <location>
        <begin position="588"/>
        <end position="597"/>
    </location>
</feature>
<dbReference type="CDD" id="cd22421">
    <property type="entry name" value="KH-I_BICC1_rpt2"/>
    <property type="match status" value="1"/>
</dbReference>
<dbReference type="PROSITE" id="PS50105">
    <property type="entry name" value="SAM_DOMAIN"/>
    <property type="match status" value="1"/>
</dbReference>
<comment type="similarity">
    <text evidence="1">Belongs to the BicC family.</text>
</comment>
<dbReference type="Proteomes" id="UP000801492">
    <property type="component" value="Unassembled WGS sequence"/>
</dbReference>
<dbReference type="PANTHER" id="PTHR10627:SF69">
    <property type="entry name" value="PROTEIN BICAUDAL C"/>
    <property type="match status" value="1"/>
</dbReference>
<dbReference type="CDD" id="cd22420">
    <property type="entry name" value="KH-I_BICC1_rpt1"/>
    <property type="match status" value="1"/>
</dbReference>
<dbReference type="InterPro" id="IPR047549">
    <property type="entry name" value="BICC1_KH-I_rpt1"/>
</dbReference>
<dbReference type="SMART" id="SM00322">
    <property type="entry name" value="KH"/>
    <property type="match status" value="3"/>
</dbReference>
<feature type="region of interest" description="Disordered" evidence="5">
    <location>
        <begin position="518"/>
        <end position="597"/>
    </location>
</feature>
<gene>
    <name evidence="7" type="ORF">ILUMI_04985</name>
</gene>
<accession>A0A8K0GJ27</accession>
<feature type="region of interest" description="Disordered" evidence="5">
    <location>
        <begin position="760"/>
        <end position="781"/>
    </location>
</feature>
<evidence type="ECO:0000313" key="7">
    <source>
        <dbReference type="EMBL" id="KAF2901201.1"/>
    </source>
</evidence>
<evidence type="ECO:0000256" key="5">
    <source>
        <dbReference type="SAM" id="MobiDB-lite"/>
    </source>
</evidence>
<evidence type="ECO:0000256" key="2">
    <source>
        <dbReference type="ARBA" id="ARBA00022473"/>
    </source>
</evidence>
<dbReference type="PANTHER" id="PTHR10627">
    <property type="entry name" value="SCP160"/>
    <property type="match status" value="1"/>
</dbReference>
<organism evidence="7 8">
    <name type="scientific">Ignelater luminosus</name>
    <name type="common">Cucubano</name>
    <name type="synonym">Pyrophorus luminosus</name>
    <dbReference type="NCBI Taxonomy" id="2038154"/>
    <lineage>
        <taxon>Eukaryota</taxon>
        <taxon>Metazoa</taxon>
        <taxon>Ecdysozoa</taxon>
        <taxon>Arthropoda</taxon>
        <taxon>Hexapoda</taxon>
        <taxon>Insecta</taxon>
        <taxon>Pterygota</taxon>
        <taxon>Neoptera</taxon>
        <taxon>Endopterygota</taxon>
        <taxon>Coleoptera</taxon>
        <taxon>Polyphaga</taxon>
        <taxon>Elateriformia</taxon>
        <taxon>Elateroidea</taxon>
        <taxon>Elateridae</taxon>
        <taxon>Agrypninae</taxon>
        <taxon>Pyrophorini</taxon>
        <taxon>Ignelater</taxon>
    </lineage>
</organism>
<comment type="caution">
    <text evidence="7">The sequence shown here is derived from an EMBL/GenBank/DDBJ whole genome shotgun (WGS) entry which is preliminary data.</text>
</comment>
<feature type="compositionally biased region" description="Low complexity" evidence="5">
    <location>
        <begin position="536"/>
        <end position="551"/>
    </location>
</feature>
<keyword evidence="4" id="KW-0694">RNA-binding</keyword>
<dbReference type="PROSITE" id="PS50084">
    <property type="entry name" value="KH_TYPE_1"/>
    <property type="match status" value="2"/>
</dbReference>
<dbReference type="Pfam" id="PF00536">
    <property type="entry name" value="SAM_1"/>
    <property type="match status" value="1"/>
</dbReference>
<dbReference type="InterPro" id="IPR001660">
    <property type="entry name" value="SAM"/>
</dbReference>
<keyword evidence="3" id="KW-0677">Repeat</keyword>
<feature type="domain" description="SAM" evidence="6">
    <location>
        <begin position="694"/>
        <end position="757"/>
    </location>
</feature>
<dbReference type="OrthoDB" id="271862at2759"/>
<dbReference type="Pfam" id="PF24234">
    <property type="entry name" value="KH_BICC1_1st"/>
    <property type="match status" value="1"/>
</dbReference>